<dbReference type="Proteomes" id="UP000824120">
    <property type="component" value="Chromosome 7"/>
</dbReference>
<evidence type="ECO:0000313" key="4">
    <source>
        <dbReference type="Proteomes" id="UP000824120"/>
    </source>
</evidence>
<feature type="domain" description="TTF-type" evidence="2">
    <location>
        <begin position="154"/>
        <end position="249"/>
    </location>
</feature>
<dbReference type="EMBL" id="JACXVP010000007">
    <property type="protein sequence ID" value="KAG5594827.1"/>
    <property type="molecule type" value="Genomic_DNA"/>
</dbReference>
<organism evidence="3 4">
    <name type="scientific">Solanum commersonii</name>
    <name type="common">Commerson's wild potato</name>
    <name type="synonym">Commerson's nightshade</name>
    <dbReference type="NCBI Taxonomy" id="4109"/>
    <lineage>
        <taxon>Eukaryota</taxon>
        <taxon>Viridiplantae</taxon>
        <taxon>Streptophyta</taxon>
        <taxon>Embryophyta</taxon>
        <taxon>Tracheophyta</taxon>
        <taxon>Spermatophyta</taxon>
        <taxon>Magnoliopsida</taxon>
        <taxon>eudicotyledons</taxon>
        <taxon>Gunneridae</taxon>
        <taxon>Pentapetalae</taxon>
        <taxon>asterids</taxon>
        <taxon>lamiids</taxon>
        <taxon>Solanales</taxon>
        <taxon>Solanaceae</taxon>
        <taxon>Solanoideae</taxon>
        <taxon>Solaneae</taxon>
        <taxon>Solanum</taxon>
    </lineage>
</organism>
<gene>
    <name evidence="3" type="ORF">H5410_036059</name>
</gene>
<dbReference type="InterPro" id="IPR006580">
    <property type="entry name" value="Znf_TTF"/>
</dbReference>
<dbReference type="InterPro" id="IPR025398">
    <property type="entry name" value="DUF4371"/>
</dbReference>
<name>A0A9J5Y2G8_SOLCO</name>
<feature type="region of interest" description="Disordered" evidence="1">
    <location>
        <begin position="73"/>
        <end position="96"/>
    </location>
</feature>
<accession>A0A9J5Y2G8</accession>
<proteinExistence type="predicted"/>
<dbReference type="PANTHER" id="PTHR45749:SF34">
    <property type="entry name" value="ZINC FINGER MYM-TYPE PROTEIN 1-LIKE"/>
    <property type="match status" value="1"/>
</dbReference>
<dbReference type="SMART" id="SM00597">
    <property type="entry name" value="ZnF_TTF"/>
    <property type="match status" value="1"/>
</dbReference>
<reference evidence="3 4" key="1">
    <citation type="submission" date="2020-09" db="EMBL/GenBank/DDBJ databases">
        <title>De no assembly of potato wild relative species, Solanum commersonii.</title>
        <authorList>
            <person name="Cho K."/>
        </authorList>
    </citation>
    <scope>NUCLEOTIDE SEQUENCE [LARGE SCALE GENOMIC DNA]</scope>
    <source>
        <strain evidence="3">LZ3.2</strain>
        <tissue evidence="3">Leaf</tissue>
    </source>
</reference>
<protein>
    <recommendedName>
        <fullName evidence="2">TTF-type domain-containing protein</fullName>
    </recommendedName>
</protein>
<dbReference type="AlphaFoldDB" id="A0A9J5Y2G8"/>
<keyword evidence="4" id="KW-1185">Reference proteome</keyword>
<dbReference type="PANTHER" id="PTHR45749">
    <property type="match status" value="1"/>
</dbReference>
<comment type="caution">
    <text evidence="3">The sequence shown here is derived from an EMBL/GenBank/DDBJ whole genome shotgun (WGS) entry which is preliminary data.</text>
</comment>
<dbReference type="OrthoDB" id="1301629at2759"/>
<dbReference type="Pfam" id="PF14291">
    <property type="entry name" value="DUF4371"/>
    <property type="match status" value="1"/>
</dbReference>
<sequence>MSLPREYYLNLVEFRLQRCIIYSIIRFTNNKSCRDSHEGSMDRGGCTAIIGGSSPPRSQYSVKKYFTQVPKSTLASQSNSQSNKKENTNHSEVSLDSSQKFDLSSLKFDPGERTSILSYHPNHRDVIRRAYLLNGPCQPRLLVQEYPQTYIFGSMRRFNHEWFDDIYHDWLEYSVSKDVVYCLYCYLFKDHNTNQGGGETFSTIGFKSWNKKGGLDKHIGLPNSIHNQSKKKCQDLLQQRRSIQFAFERQSNQLKHEYYMRLSASVDVVRLLISRGFAFRGHDESKSSLSRGNFLEILSWYAKKCDKIHDYVLKHAPINDQMTSPTIQKDIVSACKIETVKVILEELNGDYFALLVDESFDVSRKEQMAIILRYIGRMGFVMERLIVIVHVEDTSASSLKEAIFNLLAQHSLSPSSVRGQCYDGASNMQGEINGHKMLIRRESKSAHSIHCFAHQLQLTLVGVSKKCVEVGKLVVLISNIFNVLGSSFKRMDNL</sequence>
<evidence type="ECO:0000259" key="2">
    <source>
        <dbReference type="SMART" id="SM00597"/>
    </source>
</evidence>
<evidence type="ECO:0000313" key="3">
    <source>
        <dbReference type="EMBL" id="KAG5594827.1"/>
    </source>
</evidence>
<evidence type="ECO:0000256" key="1">
    <source>
        <dbReference type="SAM" id="MobiDB-lite"/>
    </source>
</evidence>